<proteinExistence type="predicted"/>
<keyword evidence="2" id="KW-1185">Reference proteome</keyword>
<evidence type="ECO:0000313" key="2">
    <source>
        <dbReference type="Proteomes" id="UP001180715"/>
    </source>
</evidence>
<accession>A0ABU1YYN1</accession>
<evidence type="ECO:0000313" key="1">
    <source>
        <dbReference type="EMBL" id="MDR7292875.1"/>
    </source>
</evidence>
<organism evidence="1 2">
    <name type="scientific">Pseudoglutamicibacter albus</name>
    <dbReference type="NCBI Taxonomy" id="98671"/>
    <lineage>
        <taxon>Bacteria</taxon>
        <taxon>Bacillati</taxon>
        <taxon>Actinomycetota</taxon>
        <taxon>Actinomycetes</taxon>
        <taxon>Micrococcales</taxon>
        <taxon>Micrococcaceae</taxon>
        <taxon>Pseudoglutamicibacter</taxon>
    </lineage>
</organism>
<protein>
    <submittedName>
        <fullName evidence="1">Uncharacterized protein</fullName>
    </submittedName>
</protein>
<gene>
    <name evidence="1" type="ORF">J2S67_000143</name>
</gene>
<dbReference type="Proteomes" id="UP001180715">
    <property type="component" value="Unassembled WGS sequence"/>
</dbReference>
<comment type="caution">
    <text evidence="1">The sequence shown here is derived from an EMBL/GenBank/DDBJ whole genome shotgun (WGS) entry which is preliminary data.</text>
</comment>
<dbReference type="EMBL" id="JAVDXX010000001">
    <property type="protein sequence ID" value="MDR7292875.1"/>
    <property type="molecule type" value="Genomic_DNA"/>
</dbReference>
<reference evidence="1" key="1">
    <citation type="submission" date="2023-07" db="EMBL/GenBank/DDBJ databases">
        <title>Sequencing the genomes of 1000 actinobacteria strains.</title>
        <authorList>
            <person name="Klenk H.-P."/>
        </authorList>
    </citation>
    <scope>NUCLEOTIDE SEQUENCE</scope>
    <source>
        <strain evidence="1">DSM 13068</strain>
    </source>
</reference>
<sequence>MFYSDLPSTINLIRFQPNLMNVAGIIIVKSCSPILNG</sequence>
<name>A0ABU1YYN1_9MICC</name>